<dbReference type="EMBL" id="CAIIXF020000007">
    <property type="protein sequence ID" value="CAH1790231.1"/>
    <property type="molecule type" value="Genomic_DNA"/>
</dbReference>
<dbReference type="Proteomes" id="UP000749559">
    <property type="component" value="Unassembled WGS sequence"/>
</dbReference>
<organism evidence="1 2">
    <name type="scientific">Owenia fusiformis</name>
    <name type="common">Polychaete worm</name>
    <dbReference type="NCBI Taxonomy" id="6347"/>
    <lineage>
        <taxon>Eukaryota</taxon>
        <taxon>Metazoa</taxon>
        <taxon>Spiralia</taxon>
        <taxon>Lophotrochozoa</taxon>
        <taxon>Annelida</taxon>
        <taxon>Polychaeta</taxon>
        <taxon>Sedentaria</taxon>
        <taxon>Canalipalpata</taxon>
        <taxon>Sabellida</taxon>
        <taxon>Oweniida</taxon>
        <taxon>Oweniidae</taxon>
        <taxon>Owenia</taxon>
    </lineage>
</organism>
<comment type="caution">
    <text evidence="1">The sequence shown here is derived from an EMBL/GenBank/DDBJ whole genome shotgun (WGS) entry which is preliminary data.</text>
</comment>
<keyword evidence="2" id="KW-1185">Reference proteome</keyword>
<sequence length="101" mass="11244">MGKIVHSIKNKNFYAPSNNVAQSNCYSNAQLLILSNIAVYPVGSHESPMGIALLSCKIKCFNGLSNLEVQSNLNSSYYSNLLYNKEMAYKVKDPEDVCFKN</sequence>
<protein>
    <submittedName>
        <fullName evidence="1">Uncharacterized protein</fullName>
    </submittedName>
</protein>
<proteinExistence type="predicted"/>
<dbReference type="AlphaFoldDB" id="A0A8J1UWV9"/>
<name>A0A8J1UWV9_OWEFU</name>
<reference evidence="1" key="1">
    <citation type="submission" date="2022-03" db="EMBL/GenBank/DDBJ databases">
        <authorList>
            <person name="Martin C."/>
        </authorList>
    </citation>
    <scope>NUCLEOTIDE SEQUENCE</scope>
</reference>
<accession>A0A8J1UWV9</accession>
<gene>
    <name evidence="1" type="ORF">OFUS_LOCUS15469</name>
</gene>
<evidence type="ECO:0000313" key="2">
    <source>
        <dbReference type="Proteomes" id="UP000749559"/>
    </source>
</evidence>
<evidence type="ECO:0000313" key="1">
    <source>
        <dbReference type="EMBL" id="CAH1790231.1"/>
    </source>
</evidence>